<dbReference type="EMBL" id="BLLB01000002">
    <property type="protein sequence ID" value="GFH00399.1"/>
    <property type="molecule type" value="Genomic_DNA"/>
</dbReference>
<gene>
    <name evidence="1" type="ORF">MHIP_08820</name>
</gene>
<sequence length="217" mass="23971">MSHFETLRETDAMITGYDQASGEPQLVRAPRTTFVSVSGAGAPAAPAWHRKKRLVTDIARQLATVGLAPDGQPAEHLQYHYLPSMPPTNIADFYSVNPLTELHYRVLARVADKVTPEDIAQARRSASSYFDDDDEIEIHLIPEQLVIQVMHRGPFANELATLERLGAAADDFGVTRSGPHQEIHLDPFTLDTPQDTLRTILRDPVARTHPPTSHPGS</sequence>
<keyword evidence="2" id="KW-1185">Reference proteome</keyword>
<name>A0A7I9ZHS6_9MYCO</name>
<reference evidence="1 2" key="1">
    <citation type="journal article" date="2019" name="Emerg. Microbes Infect.">
        <title>Comprehensive subspecies identification of 175 nontuberculous mycobacteria species based on 7547 genomic profiles.</title>
        <authorList>
            <person name="Matsumoto Y."/>
            <person name="Kinjo T."/>
            <person name="Motooka D."/>
            <person name="Nabeya D."/>
            <person name="Jung N."/>
            <person name="Uechi K."/>
            <person name="Horii T."/>
            <person name="Iida T."/>
            <person name="Fujita J."/>
            <person name="Nakamura S."/>
        </authorList>
    </citation>
    <scope>NUCLEOTIDE SEQUENCE [LARGE SCALE GENOMIC DNA]</scope>
    <source>
        <strain evidence="1 2">JCM 30996</strain>
    </source>
</reference>
<evidence type="ECO:0008006" key="3">
    <source>
        <dbReference type="Google" id="ProtNLM"/>
    </source>
</evidence>
<evidence type="ECO:0000313" key="2">
    <source>
        <dbReference type="Proteomes" id="UP000465304"/>
    </source>
</evidence>
<accession>A0A7I9ZHS6</accession>
<proteinExistence type="predicted"/>
<organism evidence="1 2">
    <name type="scientific">Mycolicibacterium hippocampi</name>
    <dbReference type="NCBI Taxonomy" id="659824"/>
    <lineage>
        <taxon>Bacteria</taxon>
        <taxon>Bacillati</taxon>
        <taxon>Actinomycetota</taxon>
        <taxon>Actinomycetes</taxon>
        <taxon>Mycobacteriales</taxon>
        <taxon>Mycobacteriaceae</taxon>
        <taxon>Mycolicibacterium</taxon>
    </lineage>
</organism>
<dbReference type="Proteomes" id="UP000465304">
    <property type="component" value="Unassembled WGS sequence"/>
</dbReference>
<dbReference type="Gene3D" id="3.20.80.10">
    <property type="entry name" value="Regulatory factor, effector binding domain"/>
    <property type="match status" value="1"/>
</dbReference>
<dbReference type="AlphaFoldDB" id="A0A7I9ZHS6"/>
<protein>
    <recommendedName>
        <fullName evidence="3">GyrI-like small molecule binding domain-containing protein</fullName>
    </recommendedName>
</protein>
<evidence type="ECO:0000313" key="1">
    <source>
        <dbReference type="EMBL" id="GFH00399.1"/>
    </source>
</evidence>
<dbReference type="InterPro" id="IPR011256">
    <property type="entry name" value="Reg_factor_effector_dom_sf"/>
</dbReference>
<comment type="caution">
    <text evidence="1">The sequence shown here is derived from an EMBL/GenBank/DDBJ whole genome shotgun (WGS) entry which is preliminary data.</text>
</comment>